<evidence type="ECO:0000256" key="3">
    <source>
        <dbReference type="ARBA" id="ARBA00022692"/>
    </source>
</evidence>
<accession>A0A6I4THC3</accession>
<proteinExistence type="predicted"/>
<name>A0A6I4THC3_9SPHN</name>
<evidence type="ECO:0000256" key="5">
    <source>
        <dbReference type="ARBA" id="ARBA00023004"/>
    </source>
</evidence>
<reference evidence="9 10" key="1">
    <citation type="submission" date="2019-12" db="EMBL/GenBank/DDBJ databases">
        <title>Genomic-based taxomic classification of the family Erythrobacteraceae.</title>
        <authorList>
            <person name="Xu L."/>
        </authorList>
    </citation>
    <scope>NUCLEOTIDE SEQUENCE [LARGE SCALE GENOMIC DNA]</scope>
    <source>
        <strain evidence="9 10">100921-2</strain>
    </source>
</reference>
<feature type="transmembrane region" description="Helical" evidence="7">
    <location>
        <begin position="43"/>
        <end position="62"/>
    </location>
</feature>
<feature type="transmembrane region" description="Helical" evidence="7">
    <location>
        <begin position="74"/>
        <end position="92"/>
    </location>
</feature>
<feature type="domain" description="Ferric oxidoreductase" evidence="8">
    <location>
        <begin position="38"/>
        <end position="152"/>
    </location>
</feature>
<dbReference type="InterPro" id="IPR022837">
    <property type="entry name" value="MsrQ-like"/>
</dbReference>
<evidence type="ECO:0000313" key="10">
    <source>
        <dbReference type="Proteomes" id="UP000439522"/>
    </source>
</evidence>
<dbReference type="InterPro" id="IPR013130">
    <property type="entry name" value="Fe3_Rdtase_TM_dom"/>
</dbReference>
<evidence type="ECO:0000256" key="7">
    <source>
        <dbReference type="SAM" id="Phobius"/>
    </source>
</evidence>
<keyword evidence="6 7" id="KW-0472">Membrane</keyword>
<keyword evidence="5" id="KW-0408">Iron</keyword>
<dbReference type="AlphaFoldDB" id="A0A6I4THC3"/>
<gene>
    <name evidence="9" type="ORF">GRI40_12385</name>
</gene>
<dbReference type="PANTHER" id="PTHR36964:SF1">
    <property type="entry name" value="PROTEIN-METHIONINE-SULFOXIDE REDUCTASE HEME-BINDING SUBUNIT MSRQ"/>
    <property type="match status" value="1"/>
</dbReference>
<feature type="transmembrane region" description="Helical" evidence="7">
    <location>
        <begin position="164"/>
        <end position="183"/>
    </location>
</feature>
<evidence type="ECO:0000313" key="9">
    <source>
        <dbReference type="EMBL" id="MXO76014.1"/>
    </source>
</evidence>
<dbReference type="GO" id="GO:0020037">
    <property type="term" value="F:heme binding"/>
    <property type="evidence" value="ECO:0007669"/>
    <property type="project" value="TreeGrafter"/>
</dbReference>
<keyword evidence="2" id="KW-0813">Transport</keyword>
<comment type="caution">
    <text evidence="9">The sequence shown here is derived from an EMBL/GenBank/DDBJ whole genome shotgun (WGS) entry which is preliminary data.</text>
</comment>
<evidence type="ECO:0000256" key="6">
    <source>
        <dbReference type="ARBA" id="ARBA00023136"/>
    </source>
</evidence>
<keyword evidence="4 7" id="KW-1133">Transmembrane helix</keyword>
<dbReference type="Pfam" id="PF01794">
    <property type="entry name" value="Ferric_reduct"/>
    <property type="match status" value="1"/>
</dbReference>
<keyword evidence="3 7" id="KW-0812">Transmembrane</keyword>
<dbReference type="PANTHER" id="PTHR36964">
    <property type="entry name" value="PROTEIN-METHIONINE-SULFOXIDE REDUCTASE HEME-BINDING SUBUNIT MSRQ"/>
    <property type="match status" value="1"/>
</dbReference>
<feature type="transmembrane region" description="Helical" evidence="7">
    <location>
        <begin position="98"/>
        <end position="121"/>
    </location>
</feature>
<evidence type="ECO:0000256" key="2">
    <source>
        <dbReference type="ARBA" id="ARBA00022448"/>
    </source>
</evidence>
<organism evidence="9 10">
    <name type="scientific">Tsuneonella aeria</name>
    <dbReference type="NCBI Taxonomy" id="1837929"/>
    <lineage>
        <taxon>Bacteria</taxon>
        <taxon>Pseudomonadati</taxon>
        <taxon>Pseudomonadota</taxon>
        <taxon>Alphaproteobacteria</taxon>
        <taxon>Sphingomonadales</taxon>
        <taxon>Erythrobacteraceae</taxon>
        <taxon>Tsuneonella</taxon>
    </lineage>
</organism>
<dbReference type="Proteomes" id="UP000439522">
    <property type="component" value="Unassembled WGS sequence"/>
</dbReference>
<dbReference type="EMBL" id="WTZA01000002">
    <property type="protein sequence ID" value="MXO76014.1"/>
    <property type="molecule type" value="Genomic_DNA"/>
</dbReference>
<protein>
    <submittedName>
        <fullName evidence="9">Iron reductase</fullName>
    </submittedName>
</protein>
<evidence type="ECO:0000259" key="8">
    <source>
        <dbReference type="Pfam" id="PF01794"/>
    </source>
</evidence>
<keyword evidence="10" id="KW-1185">Reference proteome</keyword>
<dbReference type="GO" id="GO:0010181">
    <property type="term" value="F:FMN binding"/>
    <property type="evidence" value="ECO:0007669"/>
    <property type="project" value="TreeGrafter"/>
</dbReference>
<comment type="subcellular location">
    <subcellularLocation>
        <location evidence="1">Membrane</location>
        <topology evidence="1">Multi-pass membrane protein</topology>
    </subcellularLocation>
</comment>
<evidence type="ECO:0000256" key="4">
    <source>
        <dbReference type="ARBA" id="ARBA00022989"/>
    </source>
</evidence>
<dbReference type="GO" id="GO:0016679">
    <property type="term" value="F:oxidoreductase activity, acting on diphenols and related substances as donors"/>
    <property type="evidence" value="ECO:0007669"/>
    <property type="project" value="TreeGrafter"/>
</dbReference>
<dbReference type="OrthoDB" id="9788328at2"/>
<sequence>MIGWGKGLLWLALAAPAALMAWRLASGEATAFDLYQPTGELSLRLMLLALIPGPLAEFFGRGRFLRAWLSVRRNLGVAAFVYAALHLAAYVADMQALAAMLAELALPGIWTGWLAFAVLAVPASISTDVAMRRLGRTWKRLQWLAYPALALALLHWALLDRAWLPVLVHLVPLGLAWSLRIAARNGYRFRRRPA</sequence>
<dbReference type="RefSeq" id="WP_160611850.1">
    <property type="nucleotide sequence ID" value="NZ_WTZA01000002.1"/>
</dbReference>
<evidence type="ECO:0000256" key="1">
    <source>
        <dbReference type="ARBA" id="ARBA00004141"/>
    </source>
</evidence>
<dbReference type="GO" id="GO:0005886">
    <property type="term" value="C:plasma membrane"/>
    <property type="evidence" value="ECO:0007669"/>
    <property type="project" value="TreeGrafter"/>
</dbReference>
<feature type="transmembrane region" description="Helical" evidence="7">
    <location>
        <begin position="141"/>
        <end position="158"/>
    </location>
</feature>